<organism evidence="3 5">
    <name type="scientific">Sphingosinicella microcystinivorans</name>
    <dbReference type="NCBI Taxonomy" id="335406"/>
    <lineage>
        <taxon>Bacteria</taxon>
        <taxon>Pseudomonadati</taxon>
        <taxon>Pseudomonadota</taxon>
        <taxon>Alphaproteobacteria</taxon>
        <taxon>Sphingomonadales</taxon>
        <taxon>Sphingosinicellaceae</taxon>
        <taxon>Sphingosinicella</taxon>
    </lineage>
</organism>
<dbReference type="EMBL" id="AP018711">
    <property type="protein sequence ID" value="BBE34948.1"/>
    <property type="molecule type" value="Genomic_DNA"/>
</dbReference>
<evidence type="ECO:0000313" key="3">
    <source>
        <dbReference type="EMBL" id="BBE34948.1"/>
    </source>
</evidence>
<gene>
    <name evidence="4" type="ORF">DFR51_1536</name>
    <name evidence="3" type="ORF">SmB9_26060</name>
</gene>
<dbReference type="Proteomes" id="UP000276029">
    <property type="component" value="Unassembled WGS sequence"/>
</dbReference>
<keyword evidence="1" id="KW-0732">Signal</keyword>
<evidence type="ECO:0000313" key="6">
    <source>
        <dbReference type="Proteomes" id="UP000276029"/>
    </source>
</evidence>
<evidence type="ECO:0000313" key="4">
    <source>
        <dbReference type="EMBL" id="RKS91962.1"/>
    </source>
</evidence>
<protein>
    <submittedName>
        <fullName evidence="4">Secreted protein</fullName>
    </submittedName>
</protein>
<feature type="signal peptide" evidence="1">
    <location>
        <begin position="1"/>
        <end position="27"/>
    </location>
</feature>
<dbReference type="Proteomes" id="UP000275727">
    <property type="component" value="Chromosome"/>
</dbReference>
<dbReference type="KEGG" id="smic:SmB9_26060"/>
<dbReference type="InterPro" id="IPR013424">
    <property type="entry name" value="Ice-binding_C"/>
</dbReference>
<dbReference type="RefSeq" id="WP_197723622.1">
    <property type="nucleotide sequence ID" value="NZ_AP018711.1"/>
</dbReference>
<proteinExistence type="predicted"/>
<evidence type="ECO:0000256" key="1">
    <source>
        <dbReference type="SAM" id="SignalP"/>
    </source>
</evidence>
<feature type="domain" description="Ice-binding protein C-terminal" evidence="2">
    <location>
        <begin position="209"/>
        <end position="232"/>
    </location>
</feature>
<reference evidence="3 5" key="1">
    <citation type="submission" date="2018-06" db="EMBL/GenBank/DDBJ databases">
        <title>Complete Genome Sequence of the Microcystin-Degrading Bacterium Sphingosinicella microcystinivorans Strain B-9.</title>
        <authorList>
            <person name="Jin H."/>
            <person name="Nishizawa T."/>
            <person name="Guo Y."/>
            <person name="Nishizawa A."/>
            <person name="Park H."/>
            <person name="Kato H."/>
            <person name="Tsuji K."/>
            <person name="Harada K."/>
        </authorList>
    </citation>
    <scope>NUCLEOTIDE SEQUENCE [LARGE SCALE GENOMIC DNA]</scope>
    <source>
        <strain evidence="3 5">B9</strain>
    </source>
</reference>
<evidence type="ECO:0000313" key="5">
    <source>
        <dbReference type="Proteomes" id="UP000275727"/>
    </source>
</evidence>
<sequence>MKSFWIEHVMRATVFTALTTLPMAAMAAPVYLNAASGITVSLGDSHDAAVLANPTNGPFQNLNIAASLANVIDAPTATSPEFHRSPSTHVWVSGGHLELVFDFGAEYDLSTMHFWNYHSENYDVDQIVFTFYDDAWALVGSLTEEPRLGNTDGSDGTPITPEDYMLDFPTNVRYVNAWLTGSNGQVDFNNIGFTAVLSDPDPDPEPPLDVPEPASLALLGLGLAGFGIARRRR</sequence>
<evidence type="ECO:0000259" key="2">
    <source>
        <dbReference type="Pfam" id="PF07589"/>
    </source>
</evidence>
<dbReference type="Pfam" id="PF07589">
    <property type="entry name" value="PEP-CTERM"/>
    <property type="match status" value="1"/>
</dbReference>
<dbReference type="Gene3D" id="2.60.120.260">
    <property type="entry name" value="Galactose-binding domain-like"/>
    <property type="match status" value="1"/>
</dbReference>
<dbReference type="AlphaFoldDB" id="A0AAD1G1M7"/>
<name>A0AAD1G1M7_SPHMI</name>
<dbReference type="NCBIfam" id="TIGR02595">
    <property type="entry name" value="PEP_CTERM"/>
    <property type="match status" value="1"/>
</dbReference>
<feature type="chain" id="PRO_5041920646" evidence="1">
    <location>
        <begin position="28"/>
        <end position="233"/>
    </location>
</feature>
<keyword evidence="6" id="KW-1185">Reference proteome</keyword>
<accession>A0AAD1G1M7</accession>
<dbReference type="EMBL" id="RBWX01000007">
    <property type="protein sequence ID" value="RKS91962.1"/>
    <property type="molecule type" value="Genomic_DNA"/>
</dbReference>
<reference evidence="4 6" key="2">
    <citation type="submission" date="2018-10" db="EMBL/GenBank/DDBJ databases">
        <title>Genomic Encyclopedia of Type Strains, Phase IV (KMG-IV): sequencing the most valuable type-strain genomes for metagenomic binning, comparative biology and taxonomic classification.</title>
        <authorList>
            <person name="Goeker M."/>
        </authorList>
    </citation>
    <scope>NUCLEOTIDE SEQUENCE [LARGE SCALE GENOMIC DNA]</scope>
    <source>
        <strain evidence="4 6">DSM 19791</strain>
    </source>
</reference>